<gene>
    <name evidence="3" type="ORF">OXX778_LOCUS9675</name>
</gene>
<dbReference type="Proteomes" id="UP000663879">
    <property type="component" value="Unassembled WGS sequence"/>
</dbReference>
<feature type="compositionally biased region" description="Basic and acidic residues" evidence="2">
    <location>
        <begin position="356"/>
        <end position="366"/>
    </location>
</feature>
<feature type="region of interest" description="Disordered" evidence="2">
    <location>
        <begin position="290"/>
        <end position="311"/>
    </location>
</feature>
<keyword evidence="1" id="KW-0175">Coiled coil</keyword>
<evidence type="ECO:0000256" key="2">
    <source>
        <dbReference type="SAM" id="MobiDB-lite"/>
    </source>
</evidence>
<evidence type="ECO:0000313" key="3">
    <source>
        <dbReference type="EMBL" id="CAF0865829.1"/>
    </source>
</evidence>
<proteinExistence type="predicted"/>
<protein>
    <submittedName>
        <fullName evidence="3">Uncharacterized protein</fullName>
    </submittedName>
</protein>
<evidence type="ECO:0000313" key="4">
    <source>
        <dbReference type="Proteomes" id="UP000663879"/>
    </source>
</evidence>
<feature type="compositionally biased region" description="Polar residues" evidence="2">
    <location>
        <begin position="290"/>
        <end position="306"/>
    </location>
</feature>
<feature type="region of interest" description="Disordered" evidence="2">
    <location>
        <begin position="338"/>
        <end position="374"/>
    </location>
</feature>
<accession>A0A813XIQ6</accession>
<name>A0A813XIQ6_9BILA</name>
<keyword evidence="4" id="KW-1185">Reference proteome</keyword>
<dbReference type="OrthoDB" id="10508364at2759"/>
<dbReference type="EMBL" id="CAJNOC010001449">
    <property type="protein sequence ID" value="CAF0865829.1"/>
    <property type="molecule type" value="Genomic_DNA"/>
</dbReference>
<feature type="region of interest" description="Disordered" evidence="2">
    <location>
        <begin position="119"/>
        <end position="150"/>
    </location>
</feature>
<sequence>MLINDKSILINSKKLSQSTNNVANQVVIINQNQNNLLIDDLLNNNSLLDNGNRHQDDEDMSEIKYMKGYVNVLKERFTRKSLGNTNNNNNNNNSENLNESLQKNRLSLTNNLEINNRRRSVSPFVSSNTTPPSIKYPSKEPKNKLFSSQDDLRNSNKLQIQKPTMNKNLSHSNLLDDQQSIVKCTYLNEINKDELPKPNFVSSVKNLFEKQIKNDTVNNINYHNHHNVNQNLFDNIISKRDKNSMINNHHNHHHHHHQNHNNKHLIVMSTQQADNLVERLKQNGTVVYQHNHDSNQSTNQKNNLESEISHSEKQELIATNLKKDHKVQKPHYKKHLSNATNLNITGHLHPPTTNGLDKENKTDEHSSPNSGLSFKERKELFSKKQQTPNSVQNYHYHSPHQTNQIKRFKTEYTYIPNINDDESKTNSIQIELNSNNNNNNSLQENDTIETNNLTADQVLKEKQEKSKSKSTTVKMKTYYGGEEVKDLKQLNLEFVPPSQNQKPIQLNPVHQKKITQTSNNSTNNNSNNITTSIEYFNFEFIGAGVKLDKSILIVNNNTQTHNTHVQIKRTRKSSSLKVNFTDQPEMYEYPSFEFVLKEMGFDPMAEEDEDLNNQTESESQSSSTSSLSQFLPGRFSYDDAGVEADNESDSSSFSNFKPSWHKNYELGSMEHLNVKAETSSGNSVETSSTESLTNDILPTRDDEIKKWSSDMDTNILF</sequence>
<feature type="compositionally biased region" description="Low complexity" evidence="2">
    <location>
        <begin position="612"/>
        <end position="628"/>
    </location>
</feature>
<organism evidence="3 4">
    <name type="scientific">Brachionus calyciflorus</name>
    <dbReference type="NCBI Taxonomy" id="104777"/>
    <lineage>
        <taxon>Eukaryota</taxon>
        <taxon>Metazoa</taxon>
        <taxon>Spiralia</taxon>
        <taxon>Gnathifera</taxon>
        <taxon>Rotifera</taxon>
        <taxon>Eurotatoria</taxon>
        <taxon>Monogononta</taxon>
        <taxon>Pseudotrocha</taxon>
        <taxon>Ploima</taxon>
        <taxon>Brachionidae</taxon>
        <taxon>Brachionus</taxon>
    </lineage>
</organism>
<evidence type="ECO:0000256" key="1">
    <source>
        <dbReference type="SAM" id="Coils"/>
    </source>
</evidence>
<feature type="compositionally biased region" description="Polar residues" evidence="2">
    <location>
        <begin position="123"/>
        <end position="132"/>
    </location>
</feature>
<comment type="caution">
    <text evidence="3">The sequence shown here is derived from an EMBL/GenBank/DDBJ whole genome shotgun (WGS) entry which is preliminary data.</text>
</comment>
<dbReference type="AlphaFoldDB" id="A0A813XIQ6"/>
<feature type="region of interest" description="Disordered" evidence="2">
    <location>
        <begin position="609"/>
        <end position="631"/>
    </location>
</feature>
<reference evidence="3" key="1">
    <citation type="submission" date="2021-02" db="EMBL/GenBank/DDBJ databases">
        <authorList>
            <person name="Nowell W R."/>
        </authorList>
    </citation>
    <scope>NUCLEOTIDE SEQUENCE</scope>
    <source>
        <strain evidence="3">Ploen Becks lab</strain>
    </source>
</reference>
<feature type="coiled-coil region" evidence="1">
    <location>
        <begin position="84"/>
        <end position="111"/>
    </location>
</feature>